<name>A0ABR6EKB1_9ACTN</name>
<dbReference type="Proteomes" id="UP000766698">
    <property type="component" value="Unassembled WGS sequence"/>
</dbReference>
<dbReference type="InterPro" id="IPR001387">
    <property type="entry name" value="Cro/C1-type_HTH"/>
</dbReference>
<evidence type="ECO:0000313" key="2">
    <source>
        <dbReference type="EMBL" id="MBB1245385.1"/>
    </source>
</evidence>
<evidence type="ECO:0000313" key="3">
    <source>
        <dbReference type="Proteomes" id="UP000766698"/>
    </source>
</evidence>
<proteinExistence type="predicted"/>
<accession>A0ABR6EKB1</accession>
<dbReference type="RefSeq" id="WP_182856696.1">
    <property type="nucleotide sequence ID" value="NZ_WMLF01000274.1"/>
</dbReference>
<dbReference type="PROSITE" id="PS50943">
    <property type="entry name" value="HTH_CROC1"/>
    <property type="match status" value="1"/>
</dbReference>
<comment type="caution">
    <text evidence="2">The sequence shown here is derived from an EMBL/GenBank/DDBJ whole genome shotgun (WGS) entry which is preliminary data.</text>
</comment>
<dbReference type="Pfam" id="PF01381">
    <property type="entry name" value="HTH_3"/>
    <property type="match status" value="1"/>
</dbReference>
<organism evidence="2 3">
    <name type="scientific">Streptomyces durbertensis</name>
    <dbReference type="NCBI Taxonomy" id="2448886"/>
    <lineage>
        <taxon>Bacteria</taxon>
        <taxon>Bacillati</taxon>
        <taxon>Actinomycetota</taxon>
        <taxon>Actinomycetes</taxon>
        <taxon>Kitasatosporales</taxon>
        <taxon>Streptomycetaceae</taxon>
        <taxon>Streptomyces</taxon>
    </lineage>
</organism>
<feature type="domain" description="HTH cro/C1-type" evidence="1">
    <location>
        <begin position="33"/>
        <end position="76"/>
    </location>
</feature>
<keyword evidence="3" id="KW-1185">Reference proteome</keyword>
<gene>
    <name evidence="2" type="ORF">GL263_17700</name>
</gene>
<reference evidence="3" key="1">
    <citation type="journal article" date="2020" name="Syst. Appl. Microbiol.">
        <title>Streptomyces alkaliterrae sp. nov., isolated from an alkaline soil, and emended descriptions of Streptomyces alkaliphilus, Streptomyces calidiresistens and Streptomyces durbertensis.</title>
        <authorList>
            <person name="Swiecimska M."/>
            <person name="Golinska P."/>
            <person name="Nouioui I."/>
            <person name="Wypij M."/>
            <person name="Rai M."/>
            <person name="Sangal V."/>
            <person name="Goodfellow M."/>
        </authorList>
    </citation>
    <scope>NUCLEOTIDE SEQUENCE [LARGE SCALE GENOMIC DNA]</scope>
    <source>
        <strain evidence="3">DSM 104538</strain>
    </source>
</reference>
<dbReference type="InterPro" id="IPR010982">
    <property type="entry name" value="Lambda_DNA-bd_dom_sf"/>
</dbReference>
<dbReference type="Gene3D" id="1.10.260.40">
    <property type="entry name" value="lambda repressor-like DNA-binding domains"/>
    <property type="match status" value="1"/>
</dbReference>
<protein>
    <submittedName>
        <fullName evidence="2">Helix-turn-helix domain-containing protein</fullName>
    </submittedName>
</protein>
<dbReference type="CDD" id="cd00093">
    <property type="entry name" value="HTH_XRE"/>
    <property type="match status" value="1"/>
</dbReference>
<dbReference type="EMBL" id="WMLF01000274">
    <property type="protein sequence ID" value="MBB1245385.1"/>
    <property type="molecule type" value="Genomic_DNA"/>
</dbReference>
<evidence type="ECO:0000259" key="1">
    <source>
        <dbReference type="PROSITE" id="PS50943"/>
    </source>
</evidence>
<sequence length="86" mass="9657">MNKAFLSWRGHKPAVVSKVPKQHDCPTAFGQAVYDRRTQLAWSQAELAHRAGLEESDIDRIERGDATPSLHLLCRLNEAMTDQLTA</sequence>
<dbReference type="SUPFAM" id="SSF47413">
    <property type="entry name" value="lambda repressor-like DNA-binding domains"/>
    <property type="match status" value="1"/>
</dbReference>